<gene>
    <name evidence="10" type="ORF">L228DRAFT_63849</name>
</gene>
<keyword evidence="6" id="KW-0539">Nucleus</keyword>
<accession>A0A165IPP6</accession>
<dbReference type="AlphaFoldDB" id="A0A165IPP6"/>
<evidence type="ECO:0000256" key="4">
    <source>
        <dbReference type="ARBA" id="ARBA00022618"/>
    </source>
</evidence>
<dbReference type="GO" id="GO:0051315">
    <property type="term" value="P:attachment of mitotic spindle microtubules to kinetochore"/>
    <property type="evidence" value="ECO:0007669"/>
    <property type="project" value="TreeGrafter"/>
</dbReference>
<comment type="subcellular location">
    <subcellularLocation>
        <location evidence="1">Nucleus</location>
    </subcellularLocation>
</comment>
<evidence type="ECO:0000256" key="1">
    <source>
        <dbReference type="ARBA" id="ARBA00004123"/>
    </source>
</evidence>
<evidence type="ECO:0000256" key="6">
    <source>
        <dbReference type="ARBA" id="ARBA00023242"/>
    </source>
</evidence>
<evidence type="ECO:0000256" key="3">
    <source>
        <dbReference type="ARBA" id="ARBA00022019"/>
    </source>
</evidence>
<dbReference type="GO" id="GO:0005635">
    <property type="term" value="C:nuclear envelope"/>
    <property type="evidence" value="ECO:0007669"/>
    <property type="project" value="TreeGrafter"/>
</dbReference>
<evidence type="ECO:0000256" key="2">
    <source>
        <dbReference type="ARBA" id="ARBA00008029"/>
    </source>
</evidence>
<evidence type="ECO:0000256" key="7">
    <source>
        <dbReference type="ARBA" id="ARBA00023306"/>
    </source>
</evidence>
<feature type="coiled-coil region" evidence="8">
    <location>
        <begin position="2"/>
        <end position="29"/>
    </location>
</feature>
<dbReference type="GO" id="GO:0051301">
    <property type="term" value="P:cell division"/>
    <property type="evidence" value="ECO:0007669"/>
    <property type="project" value="UniProtKB-KW"/>
</dbReference>
<dbReference type="Proteomes" id="UP000076632">
    <property type="component" value="Unassembled WGS sequence"/>
</dbReference>
<reference evidence="10 11" key="1">
    <citation type="journal article" date="2016" name="Fungal Biol.">
        <title>The genome of Xylona heveae provides a window into fungal endophytism.</title>
        <authorList>
            <person name="Gazis R."/>
            <person name="Kuo A."/>
            <person name="Riley R."/>
            <person name="LaButti K."/>
            <person name="Lipzen A."/>
            <person name="Lin J."/>
            <person name="Amirebrahimi M."/>
            <person name="Hesse C.N."/>
            <person name="Spatafora J.W."/>
            <person name="Henrissat B."/>
            <person name="Hainaut M."/>
            <person name="Grigoriev I.V."/>
            <person name="Hibbett D.S."/>
        </authorList>
    </citation>
    <scope>NUCLEOTIDE SEQUENCE [LARGE SCALE GENOMIC DNA]</scope>
    <source>
        <strain evidence="10 11">TC161</strain>
    </source>
</reference>
<organism evidence="10 11">
    <name type="scientific">Xylona heveae (strain CBS 132557 / TC161)</name>
    <dbReference type="NCBI Taxonomy" id="1328760"/>
    <lineage>
        <taxon>Eukaryota</taxon>
        <taxon>Fungi</taxon>
        <taxon>Dikarya</taxon>
        <taxon>Ascomycota</taxon>
        <taxon>Pezizomycotina</taxon>
        <taxon>Xylonomycetes</taxon>
        <taxon>Xylonales</taxon>
        <taxon>Xylonaceae</taxon>
        <taxon>Xylona</taxon>
    </lineage>
</organism>
<dbReference type="OMA" id="YKLDFMP"/>
<dbReference type="InterPro" id="IPR008672">
    <property type="entry name" value="Mad1"/>
</dbReference>
<evidence type="ECO:0000256" key="5">
    <source>
        <dbReference type="ARBA" id="ARBA00022776"/>
    </source>
</evidence>
<protein>
    <recommendedName>
        <fullName evidence="3">Spindle assembly checkpoint component MAD1</fullName>
    </recommendedName>
</protein>
<dbReference type="Gene3D" id="1.20.5.170">
    <property type="match status" value="1"/>
</dbReference>
<evidence type="ECO:0000256" key="8">
    <source>
        <dbReference type="SAM" id="Coils"/>
    </source>
</evidence>
<dbReference type="Gene3D" id="3.30.457.60">
    <property type="match status" value="1"/>
</dbReference>
<keyword evidence="11" id="KW-1185">Reference proteome</keyword>
<keyword evidence="5" id="KW-0498">Mitosis</keyword>
<dbReference type="Pfam" id="PF05557">
    <property type="entry name" value="MAD"/>
    <property type="match status" value="1"/>
</dbReference>
<dbReference type="PANTHER" id="PTHR23168:SF0">
    <property type="entry name" value="MITOTIC SPINDLE ASSEMBLY CHECKPOINT PROTEIN MAD1"/>
    <property type="match status" value="1"/>
</dbReference>
<dbReference type="PANTHER" id="PTHR23168">
    <property type="entry name" value="MITOTIC SPINDLE ASSEMBLY CHECKPOINT PROTEIN MAD1 MITOTIC ARREST DEFICIENT-LIKE PROTEIN 1"/>
    <property type="match status" value="1"/>
</dbReference>
<dbReference type="InParanoid" id="A0A165IPP6"/>
<dbReference type="OrthoDB" id="331602at2759"/>
<sequence>MNEDLRAQLKALQYELETIKQDKEFTELRHQKELRDAQKQAEADFKRANDIESTKNVTFARYEALEKEFKDTQDRFTNEKHDLEKQLRAMQEQNRILTEEVDESQTELASQDRQNQYKYNELETKYSALSRTLEGLRTDFGANALLLQNAQQKISEREIEIGEMESENIRLRAQGGDTETLAVIKRELSEQIAHIKKLESTNREHLSELKHFRKMHKSVEVVEEEKRVMESKLNMMEDLRRELSQTQLQKQILEDERRSWTTYLQDESNGDQEIAFDTPVELARCLVQLRLDNASLLDRIGAIKAEALEREEAAKRLEQELSKTKDELKEARENAPAGNSRMKSRLERQRVLAVKEVEYLRAQLKMFDTEETTMQPENFDEHKTARIQELEDLVDQYRNELQGMNDALAKREEDTVRSDSAGIKRTRQEEPDERIGELFRKNRKLQDQVSELSKSLALAQKDLEVSNSQLNVVHESSRTRILELRSNPTTEAQNIKLSTLKTLKDENRALLAQLESRQEPIQVVPFSTLESARMDIRDLQISIADKEKRMMRLKEIWTAKSLEFREAVASILGWKMDFMPNGRVRVTSMFYPSDDDEDENSIIFDGANGTMKISGGPNSDFALEIRNLIKFWVEGRKEIPCFLAAMTLEFYEKTTRAARM</sequence>
<feature type="region of interest" description="Disordered" evidence="9">
    <location>
        <begin position="320"/>
        <end position="344"/>
    </location>
</feature>
<keyword evidence="4" id="KW-0132">Cell division</keyword>
<dbReference type="EMBL" id="KV407455">
    <property type="protein sequence ID" value="KZF25202.1"/>
    <property type="molecule type" value="Genomic_DNA"/>
</dbReference>
<dbReference type="STRING" id="1328760.A0A165IPP6"/>
<name>A0A165IPP6_XYLHT</name>
<keyword evidence="7" id="KW-0131">Cell cycle</keyword>
<feature type="coiled-coil region" evidence="8">
    <location>
        <begin position="62"/>
        <end position="167"/>
    </location>
</feature>
<dbReference type="RefSeq" id="XP_018190757.1">
    <property type="nucleotide sequence ID" value="XM_018336790.1"/>
</dbReference>
<dbReference type="Gene3D" id="6.10.250.90">
    <property type="match status" value="1"/>
</dbReference>
<dbReference type="GO" id="GO:0000776">
    <property type="term" value="C:kinetochore"/>
    <property type="evidence" value="ECO:0007669"/>
    <property type="project" value="TreeGrafter"/>
</dbReference>
<dbReference type="GO" id="GO:0007094">
    <property type="term" value="P:mitotic spindle assembly checkpoint signaling"/>
    <property type="evidence" value="ECO:0007669"/>
    <property type="project" value="InterPro"/>
</dbReference>
<dbReference type="GO" id="GO:0072686">
    <property type="term" value="C:mitotic spindle"/>
    <property type="evidence" value="ECO:0007669"/>
    <property type="project" value="TreeGrafter"/>
</dbReference>
<dbReference type="FunCoup" id="A0A165IPP6">
    <property type="interactions" value="262"/>
</dbReference>
<proteinExistence type="inferred from homology"/>
<feature type="region of interest" description="Disordered" evidence="9">
    <location>
        <begin position="411"/>
        <end position="432"/>
    </location>
</feature>
<evidence type="ECO:0000313" key="11">
    <source>
        <dbReference type="Proteomes" id="UP000076632"/>
    </source>
</evidence>
<evidence type="ECO:0000313" key="10">
    <source>
        <dbReference type="EMBL" id="KZF25202.1"/>
    </source>
</evidence>
<feature type="coiled-coil region" evidence="8">
    <location>
        <begin position="529"/>
        <end position="556"/>
    </location>
</feature>
<keyword evidence="8" id="KW-0175">Coiled coil</keyword>
<feature type="compositionally biased region" description="Basic and acidic residues" evidence="9">
    <location>
        <begin position="320"/>
        <end position="333"/>
    </location>
</feature>
<feature type="coiled-coil region" evidence="8">
    <location>
        <begin position="195"/>
        <end position="256"/>
    </location>
</feature>
<comment type="similarity">
    <text evidence="2">Belongs to the MAD1 family.</text>
</comment>
<dbReference type="GeneID" id="28901927"/>
<evidence type="ECO:0000256" key="9">
    <source>
        <dbReference type="SAM" id="MobiDB-lite"/>
    </source>
</evidence>